<dbReference type="InterPro" id="IPR009057">
    <property type="entry name" value="Homeodomain-like_sf"/>
</dbReference>
<keyword evidence="3" id="KW-0804">Transcription</keyword>
<feature type="compositionally biased region" description="Pro residues" evidence="5">
    <location>
        <begin position="198"/>
        <end position="214"/>
    </location>
</feature>
<dbReference type="PANTHER" id="PTHR30055">
    <property type="entry name" value="HTH-TYPE TRANSCRIPTIONAL REGULATOR RUTR"/>
    <property type="match status" value="1"/>
</dbReference>
<dbReference type="InterPro" id="IPR036271">
    <property type="entry name" value="Tet_transcr_reg_TetR-rel_C_sf"/>
</dbReference>
<dbReference type="PROSITE" id="PS50977">
    <property type="entry name" value="HTH_TETR_2"/>
    <property type="match status" value="1"/>
</dbReference>
<keyword evidence="2 4" id="KW-0238">DNA-binding</keyword>
<dbReference type="InterPro" id="IPR011075">
    <property type="entry name" value="TetR_C"/>
</dbReference>
<dbReference type="InterPro" id="IPR001647">
    <property type="entry name" value="HTH_TetR"/>
</dbReference>
<dbReference type="SUPFAM" id="SSF48498">
    <property type="entry name" value="Tetracyclin repressor-like, C-terminal domain"/>
    <property type="match status" value="1"/>
</dbReference>
<dbReference type="InterPro" id="IPR050109">
    <property type="entry name" value="HTH-type_TetR-like_transc_reg"/>
</dbReference>
<dbReference type="GO" id="GO:0000976">
    <property type="term" value="F:transcription cis-regulatory region binding"/>
    <property type="evidence" value="ECO:0007669"/>
    <property type="project" value="TreeGrafter"/>
</dbReference>
<evidence type="ECO:0000256" key="3">
    <source>
        <dbReference type="ARBA" id="ARBA00023163"/>
    </source>
</evidence>
<evidence type="ECO:0000259" key="6">
    <source>
        <dbReference type="PROSITE" id="PS50977"/>
    </source>
</evidence>
<organism evidence="7 8">
    <name type="scientific">Actinospica acidithermotolerans</name>
    <dbReference type="NCBI Taxonomy" id="2828514"/>
    <lineage>
        <taxon>Bacteria</taxon>
        <taxon>Bacillati</taxon>
        <taxon>Actinomycetota</taxon>
        <taxon>Actinomycetes</taxon>
        <taxon>Catenulisporales</taxon>
        <taxon>Actinospicaceae</taxon>
        <taxon>Actinospica</taxon>
    </lineage>
</organism>
<dbReference type="Pfam" id="PF00440">
    <property type="entry name" value="TetR_N"/>
    <property type="match status" value="1"/>
</dbReference>
<dbReference type="PRINTS" id="PR00455">
    <property type="entry name" value="HTHTETR"/>
</dbReference>
<reference evidence="7" key="1">
    <citation type="submission" date="2021-04" db="EMBL/GenBank/DDBJ databases">
        <title>Genome based classification of Actinospica acidithermotolerans sp. nov., an actinobacterium isolated from an Indonesian hot spring.</title>
        <authorList>
            <person name="Kusuma A.B."/>
            <person name="Putra K.E."/>
            <person name="Nafisah S."/>
            <person name="Loh J."/>
            <person name="Nouioui I."/>
            <person name="Goodfellow M."/>
        </authorList>
    </citation>
    <scope>NUCLEOTIDE SEQUENCE</scope>
    <source>
        <strain evidence="7">MGRD01-02</strain>
    </source>
</reference>
<evidence type="ECO:0000256" key="4">
    <source>
        <dbReference type="PROSITE-ProRule" id="PRU00335"/>
    </source>
</evidence>
<dbReference type="SUPFAM" id="SSF46689">
    <property type="entry name" value="Homeodomain-like"/>
    <property type="match status" value="1"/>
</dbReference>
<dbReference type="Gene3D" id="1.10.357.10">
    <property type="entry name" value="Tetracycline Repressor, domain 2"/>
    <property type="match status" value="1"/>
</dbReference>
<sequence length="222" mass="23932">MTSAYAVHGRIRTTARHDELCRAALELLSELGYDRLTMDAVAARAGAGKATLYRRWTGKASMVADALSRMKAIPDEVDTGSLRGDLVAMTCGFGAGDDPFQTGVTAGLVSALVHDAELRDAFAEHFLAPRKRMQLTAFERAVRRGEIPPQQDFDLLAGVLPAMVFHRMMTTGQAPDADFALTVIDRVLLPLAHQPGPRRAPAPPDPAPPEPAPTEPIQTRPS</sequence>
<dbReference type="AlphaFoldDB" id="A0A941IMR1"/>
<feature type="region of interest" description="Disordered" evidence="5">
    <location>
        <begin position="192"/>
        <end position="222"/>
    </location>
</feature>
<protein>
    <submittedName>
        <fullName evidence="7">TetR/AcrR family transcriptional regulator</fullName>
    </submittedName>
</protein>
<dbReference type="Proteomes" id="UP000676325">
    <property type="component" value="Unassembled WGS sequence"/>
</dbReference>
<feature type="DNA-binding region" description="H-T-H motif" evidence="4">
    <location>
        <begin position="37"/>
        <end position="56"/>
    </location>
</feature>
<gene>
    <name evidence="7" type="ORF">KDK95_20955</name>
</gene>
<dbReference type="PANTHER" id="PTHR30055:SF148">
    <property type="entry name" value="TETR-FAMILY TRANSCRIPTIONAL REGULATOR"/>
    <property type="match status" value="1"/>
</dbReference>
<keyword evidence="8" id="KW-1185">Reference proteome</keyword>
<dbReference type="GO" id="GO:0003700">
    <property type="term" value="F:DNA-binding transcription factor activity"/>
    <property type="evidence" value="ECO:0007669"/>
    <property type="project" value="TreeGrafter"/>
</dbReference>
<dbReference type="PROSITE" id="PS01081">
    <property type="entry name" value="HTH_TETR_1"/>
    <property type="match status" value="1"/>
</dbReference>
<accession>A0A941IMR1</accession>
<feature type="domain" description="HTH tetR-type" evidence="6">
    <location>
        <begin position="14"/>
        <end position="74"/>
    </location>
</feature>
<dbReference type="RefSeq" id="WP_212519925.1">
    <property type="nucleotide sequence ID" value="NZ_JAGSOH010000066.1"/>
</dbReference>
<evidence type="ECO:0000256" key="2">
    <source>
        <dbReference type="ARBA" id="ARBA00023125"/>
    </source>
</evidence>
<dbReference type="InterPro" id="IPR023772">
    <property type="entry name" value="DNA-bd_HTH_TetR-type_CS"/>
</dbReference>
<proteinExistence type="predicted"/>
<keyword evidence="1" id="KW-0805">Transcription regulation</keyword>
<comment type="caution">
    <text evidence="7">The sequence shown here is derived from an EMBL/GenBank/DDBJ whole genome shotgun (WGS) entry which is preliminary data.</text>
</comment>
<evidence type="ECO:0000313" key="7">
    <source>
        <dbReference type="EMBL" id="MBR7828791.1"/>
    </source>
</evidence>
<dbReference type="Gene3D" id="1.10.10.60">
    <property type="entry name" value="Homeodomain-like"/>
    <property type="match status" value="1"/>
</dbReference>
<name>A0A941IMR1_9ACTN</name>
<dbReference type="EMBL" id="JAGSOH010000066">
    <property type="protein sequence ID" value="MBR7828791.1"/>
    <property type="molecule type" value="Genomic_DNA"/>
</dbReference>
<evidence type="ECO:0000313" key="8">
    <source>
        <dbReference type="Proteomes" id="UP000676325"/>
    </source>
</evidence>
<dbReference type="Pfam" id="PF16859">
    <property type="entry name" value="TetR_C_11"/>
    <property type="match status" value="1"/>
</dbReference>
<evidence type="ECO:0000256" key="1">
    <source>
        <dbReference type="ARBA" id="ARBA00023015"/>
    </source>
</evidence>
<evidence type="ECO:0000256" key="5">
    <source>
        <dbReference type="SAM" id="MobiDB-lite"/>
    </source>
</evidence>